<accession>A0A7R7XEX3</accession>
<dbReference type="InterPro" id="IPR002213">
    <property type="entry name" value="UDP_glucos_trans"/>
</dbReference>
<dbReference type="OrthoDB" id="5835829at2759"/>
<dbReference type="Pfam" id="PF00201">
    <property type="entry name" value="UDPGT"/>
    <property type="match status" value="1"/>
</dbReference>
<dbReference type="InterPro" id="IPR050271">
    <property type="entry name" value="UDP-glycosyltransferase"/>
</dbReference>
<reference evidence="3" key="1">
    <citation type="submission" date="2021-01" db="EMBL/GenBank/DDBJ databases">
        <authorList>
            <consortium name="Aspergillus puulaauensis MK2 genome sequencing consortium"/>
            <person name="Kazuki M."/>
            <person name="Futagami T."/>
        </authorList>
    </citation>
    <scope>NUCLEOTIDE SEQUENCE</scope>
    <source>
        <strain evidence="3">MK2</strain>
    </source>
</reference>
<name>A0A7R7XEX3_9EURO</name>
<dbReference type="AlphaFoldDB" id="A0A7R7XEX3"/>
<dbReference type="GeneID" id="64970167"/>
<protein>
    <recommendedName>
        <fullName evidence="5">UDP-glucoronosyl and UDP-glucosyl transferase family protein</fullName>
    </recommendedName>
</protein>
<evidence type="ECO:0000256" key="2">
    <source>
        <dbReference type="ARBA" id="ARBA00022679"/>
    </source>
</evidence>
<dbReference type="GO" id="GO:0008194">
    <property type="term" value="F:UDP-glycosyltransferase activity"/>
    <property type="evidence" value="ECO:0007669"/>
    <property type="project" value="InterPro"/>
</dbReference>
<dbReference type="KEGG" id="apuu:APUU_20594S"/>
<sequence>MPHHNPVILFLTNSELGQASVVVAVAHELVSQSTSDVHVASFPALKQHADALNVPFHALPGRSMKEALADSGLPYLPQHAPGSHGAVESYRNGLQRVVAPWEPEGYAPIYRACLDLINKLSPDLVVVEPLFGPGQDACNVLEQRYLVLSPATFKDHLVQAQPYLGVLWKYPVISSGLPYPIPLRSIALNIYLIFKLVTTTFLSPRIKALTHWRNKIGIPGELTTIYANFNETVPWLVPSIPQSDFPLHIPPNITGCGPILPPVETMPDDHPTAAWLAKRPTILFNLGSHMKYSLADAQQVIAALTTVLTKYPAVQVLWKCQLYTTTTKETLNTTNSDTPTITSLIPTHLTARILVTPWITPSPASILAHPNTITAVHHGGSNSFHEALAAGVAQVVCPVWLDTYDFAMRVEFLGVGVRGNARAAPRVEGGELGRAICATMEDGGGMGMGGRARELQAQIAALEGGGGDVFGVGRRRAARVILDLVE</sequence>
<keyword evidence="2" id="KW-0808">Transferase</keyword>
<dbReference type="Gene3D" id="3.40.50.2000">
    <property type="entry name" value="Glycogen Phosphorylase B"/>
    <property type="match status" value="2"/>
</dbReference>
<dbReference type="Proteomes" id="UP000654913">
    <property type="component" value="Chromosome 2"/>
</dbReference>
<dbReference type="RefSeq" id="XP_041552356.1">
    <property type="nucleotide sequence ID" value="XM_041699252.1"/>
</dbReference>
<dbReference type="PANTHER" id="PTHR48043">
    <property type="entry name" value="EG:EG0003.4 PROTEIN-RELATED"/>
    <property type="match status" value="1"/>
</dbReference>
<keyword evidence="4" id="KW-1185">Reference proteome</keyword>
<dbReference type="PANTHER" id="PTHR48043:SF145">
    <property type="entry name" value="FI06409P-RELATED"/>
    <property type="match status" value="1"/>
</dbReference>
<evidence type="ECO:0008006" key="5">
    <source>
        <dbReference type="Google" id="ProtNLM"/>
    </source>
</evidence>
<proteinExistence type="predicted"/>
<organism evidence="3 4">
    <name type="scientific">Aspergillus puulaauensis</name>
    <dbReference type="NCBI Taxonomy" id="1220207"/>
    <lineage>
        <taxon>Eukaryota</taxon>
        <taxon>Fungi</taxon>
        <taxon>Dikarya</taxon>
        <taxon>Ascomycota</taxon>
        <taxon>Pezizomycotina</taxon>
        <taxon>Eurotiomycetes</taxon>
        <taxon>Eurotiomycetidae</taxon>
        <taxon>Eurotiales</taxon>
        <taxon>Aspergillaceae</taxon>
        <taxon>Aspergillus</taxon>
    </lineage>
</organism>
<dbReference type="SUPFAM" id="SSF53756">
    <property type="entry name" value="UDP-Glycosyltransferase/glycogen phosphorylase"/>
    <property type="match status" value="1"/>
</dbReference>
<keyword evidence="1" id="KW-0328">Glycosyltransferase</keyword>
<dbReference type="EMBL" id="AP024444">
    <property type="protein sequence ID" value="BCS20162.1"/>
    <property type="molecule type" value="Genomic_DNA"/>
</dbReference>
<reference evidence="3" key="2">
    <citation type="submission" date="2021-02" db="EMBL/GenBank/DDBJ databases">
        <title>Aspergillus puulaauensis MK2 genome sequence.</title>
        <authorList>
            <person name="Futagami T."/>
            <person name="Mori K."/>
            <person name="Kadooka C."/>
            <person name="Tanaka T."/>
        </authorList>
    </citation>
    <scope>NUCLEOTIDE SEQUENCE</scope>
    <source>
        <strain evidence="3">MK2</strain>
    </source>
</reference>
<gene>
    <name evidence="3" type="ORF">APUU_20594S</name>
</gene>
<evidence type="ECO:0000256" key="1">
    <source>
        <dbReference type="ARBA" id="ARBA00022676"/>
    </source>
</evidence>
<evidence type="ECO:0000313" key="3">
    <source>
        <dbReference type="EMBL" id="BCS20162.1"/>
    </source>
</evidence>
<evidence type="ECO:0000313" key="4">
    <source>
        <dbReference type="Proteomes" id="UP000654913"/>
    </source>
</evidence>